<dbReference type="RefSeq" id="XP_028533607.1">
    <property type="nucleotide sequence ID" value="XM_028677193.1"/>
</dbReference>
<evidence type="ECO:0000256" key="1">
    <source>
        <dbReference type="SAM" id="MobiDB-lite"/>
    </source>
</evidence>
<accession>A0A1J1H741</accession>
<dbReference type="OrthoDB" id="9628807at2759"/>
<evidence type="ECO:0000313" key="2">
    <source>
        <dbReference type="EMBL" id="CRH00604.1"/>
    </source>
</evidence>
<feature type="region of interest" description="Disordered" evidence="1">
    <location>
        <begin position="3064"/>
        <end position="3094"/>
    </location>
</feature>
<name>A0A1J1H741_PLARL</name>
<proteinExistence type="predicted"/>
<keyword evidence="3" id="KW-1185">Reference proteome</keyword>
<feature type="compositionally biased region" description="Low complexity" evidence="1">
    <location>
        <begin position="1004"/>
        <end position="1023"/>
    </location>
</feature>
<dbReference type="OMA" id="DSNHFIL"/>
<reference evidence="2 3" key="1">
    <citation type="submission" date="2015-04" db="EMBL/GenBank/DDBJ databases">
        <authorList>
            <consortium name="Pathogen Informatics"/>
        </authorList>
    </citation>
    <scope>NUCLEOTIDE SEQUENCE [LARGE SCALE GENOMIC DNA]</scope>
    <source>
        <strain evidence="2 3">SGS1</strain>
    </source>
</reference>
<sequence>MNRRDNKIVENKNNICKFSHLELKNKKGILENNLKGNYKLISSNKEKNNGKSFFLSKNNKINDNNYSKQLNTKDKKNLITNGNIDKLTIKDYYNKGIEKKINKELFNTNFKKKQTCLIASNNRKSDVRKDKEIFNIKKNSSVYNNKRSYYLSESRLKPIIQNDNNEKKINLITLDNDEIKNYEDNKNLLTKNENNNNNNIITGVEENQKYKEINKKKKHIIELKNEKEKNTYYINNELKTKKIKEIENLKKKKNINVNNEEKNKSISNSDEIVFNSDTNNEMIVENDSKTTLTLEDMKFKDKDNNFLNKENICNKIIIKKNKNNKIINKVDECNISKNSKIIYLDKKLDKNFINSNSYNKETYNANIFPKLYNKNNLQNFNDTKNLNYKNIKEKNSYDIEVIKKNTNEYISNNSKIHNKKEYLIKSNIISSINNSNNNNNTNKIEIIKKNNSYLNKTIKINCKSSFSNVNKLPIYTNNMKINKKYAHNKNNTKNYYNYNSRECDNSVSFDNKKDNYTYKKLNNIKNNNVNIHKERIKELKMNKLNDKSKNDINSVNTSKKDYKKGSDINSDSNYHRNDKSLCLFSKESFNNSTNKKNSIYKKNYDNKITCNFLNNSNSMRKNYSHFSCNTSIISENDLNRNFNATLQDINQENTTFINLENIDISNIKNENCCEINDINVSNKNNKMYEKNNYNNNLEEGSSYNEIKETYMSSYNTNTNYDQTNDKNFSKGMIISENFHNNEFLVNNDIHFSKDENCKKGISIKINKCDNNSSFNNANNNSLSKKRESTSLSIYSSIMNSKHEKVKKGLTFEEMRRKSFDAINTNTHINSNLKDTNRDRNENMILSNEKDKSKKNLATIKNKTNKLLENHSLLKKRKLNENKNDLFKYNNFNKKKRDINHNGNISDNNYNIINQNKMKKHDFLQIKHRNINKTIEKPNGYDKLKYINGNVLNEKKNKNEYAICKIDNMSNDHRTSNSIKRNLKKDEVIVYKNINGIKKNEVKNGNDNQGNLYNNNITNNNNDNNKNHEKEDSQKDKEKKLIDNSEKCYLVNNNSLKKNNISPEEKIKKGDKFFSLRKPFNSSSDLKILNHISEHEINKKKLANKNTLRKNKERLVHINIKKNLCNKKELVTSNSLTRNILSQSIQLKKKLHIIKNRAENKKINAHEKNQSSNFMVFNDFSNDTIIKEKNKIVSIQNNVKDVKCSLNLYNDFNNLNNKSLDKNSSNDHRDFAIENCNNVLLEEHDCDKKKNNNNKELNSLIKSYCLHDNTIKNNNLIINRKLNTNNDNTVEKNSNLKKSYYDKGLCEDVIENENYKVENEKYKCHAIQDKIMEENNNLEDNSNCKSYYEVNSNESKKNEEANYCTYIINKNDQNAYYSRTKAEDIFLKKKQENEKDEMLIKITNNVMESKYDIKNKNMNTDEIENSFLIKNKEEELLKEKINNKMNNENSLKIGTESRKTQDFNKNFKTDTNHDNKNINSVNNFHTNVSFSKKKIFENKIMHESNKKKNSKNYVLNSFSHAKKKINPFNENNKNEIYDNKFMNLIMKPYDKINNIQEISSNDLLNENFTDLIKNKNNFCFEKKKKNINFFYNNKPNIEKNNENLLNRKSKDKNISEKHLSNMTELSSCKKRKIFNSCFSNFSNDVFSISNDCANNKLSKIKNNDNIHYSIKHENDKKILKYNYFTKFDTRKSNIHESNKNYCTLNNSFEYNLNGDNSNRSEDLSENYLSNNSEPILPNKKQIEDFISSVEHIYNNKNILKKENSDNLKNYSIKNEQSLFLDNYFVNSVKNTENLNKLTDFNDSLYNKLNFHFDENNCSNKKKKHSRYSSNSNDSTFSLNNDINKHNFNFLINSLISNNEEKEENIISKNDEENFKIDKNLFLSNSSSNDIEKTYINSYFSNKLDEEDKHEDFNYYTSKDNVLKNFSLNIDKNETEHICNDKNILKYRSLNDNNYEYKDCASCNHYNSNKDYNNYNDYNKDPSNNNDDNNNNNDYNPCNNNIEAVENKLKNMVFEYILNNKLNVSKNSITKTDKETLKKNVRNNDGLKINEFEDFLKEKTLHSNSKSIIKNINFNDDSSNFEKKEKCNCIICINSNNNDNNNNNNNDSTLTDYYQSDVNNNLKSNCIDDIFCDEKKAFNNNEYNFSHIKNLIQNISNLNNEENKKFYDNFISKLLNNQYEVNNLKFSENYNDNDNNSCECINNNNNDSINDYNYNNIYNNNNINDQIHNDFIENGLSGNLLKNLENYKLNEKFLSKTENINKREKKKGDENITYSLSYPYDNILKNLNINNLKNCYESKKNIFSNNNNTDYKADNINYENNFFNIQKELSLQNYINSTNSLQSSYGGVNYLNNSNNSNKEKIPLDDKNFPFNNSNIKNDSSDTFYNLLQYIKNNSNSYINFDIKQDYVNDYYDDNNANNKYFSCNNFTYYNIMKNYYFAFFLDLYKKTKNNLFNNFCQYKNKNSEELINLNKSIDDNLKGDIYNCINLNILNENILKIHEIEKHHLNEIKKHQLNENEDEKVNGYNITEKGMKENEVDIIKEKYYSQKKSLNKKDKMTNSTSKDHKIYSKNNKKRREDNKKKSEKEYAYNSSKKKNSNSKKKNNDFNFREKMDYMNEISDKDTQQISNFLFLDKNSGISSSHKILYLENKEKNKKKRSKVNEYYSETNIDKNILPVNIKKFINNSKDDLFKKINGKVINDDIDIENINNEEIISKDIIDKSIINDDILVGKIIEEKINNKDEFASEDMANSNIEKINENGIINKEIISKEKIINENTINDDILVEKINDGKLISKEIINELIMMKEDLIQNENDDSNLHIEDINKLNSQDKSELDEINLNRNKLNDNILNKIDINENNFTENYNNHIVEAEKLNSDIPYITDIYKEMHKSPVMPLRIEAFHSLEDQRLIYGKPEWQKFYCPLCDKKYYPPNTYIKNYAHYLNEHWQNRKTLGGYIIFPCKLIHDIKEKTDTKMNKKMKKKKKMFKDPHYHCPLCLHVYFNDYNLVIDHCLKLHKSSGADPSRTLPSNLVHTPFINSRDYYSKLRKLESEVDIDISLNDNHNIIINDSSQNHDISTPKKQNIPKICDTDTSKKKNKNNRSSKVIFCDEIQIREFDIELSKIEKFGANIGPVFIDDQNEKKEKKENEKEEKSSKIEEKEKNENDEKNRNIEKIEKMIRDEDKNKNDEKNSNKTFENERIIEVNEKYNEIEVKKINKIEKNCEKKTEKKNGKNEIKKVEKFNEKRIVEKNKESTREKNNKINKNEINTKTYEKVVNKMIDKEQNENKDLKFNNKEDILASKKNAQYDNLNINDLENNFSKIKSLEKKETNANIKKINIKNKKLVNENINSNIILNGLTNINNDDIISKEEYNNNKIIEWGNDKNKLEYDDNDKLIVADTNKITYDEIQMEHIKNEQIRNSTNKKNNGKNNNRNKVFSTLFSIDKLSSNESGDNLFSCVNYEENLKIKQQPINEILLENRIENSKEHEFTPNNNKIDKRIKNNIEDFHKKIISKFKRKIKMCAINEQQKESNKYVGVKFHENIYMPPENMILDFKSEKEKNILKKVIREKKKKKIVSMKTNCRQSARIKSKKNKKI</sequence>
<dbReference type="EMBL" id="LN835305">
    <property type="protein sequence ID" value="CRH00604.1"/>
    <property type="molecule type" value="Genomic_DNA"/>
</dbReference>
<feature type="compositionally biased region" description="Basic residues" evidence="1">
    <location>
        <begin position="3580"/>
        <end position="3590"/>
    </location>
</feature>
<dbReference type="KEGG" id="prel:PRELSG_1026000"/>
<feature type="region of interest" description="Disordered" evidence="1">
    <location>
        <begin position="999"/>
        <end position="1038"/>
    </location>
</feature>
<dbReference type="GeneID" id="39736727"/>
<protein>
    <submittedName>
        <fullName evidence="2">Uncharacterized protein</fullName>
    </submittedName>
</protein>
<feature type="compositionally biased region" description="Basic and acidic residues" evidence="1">
    <location>
        <begin position="2573"/>
        <end position="2585"/>
    </location>
</feature>
<dbReference type="VEuPathDB" id="PlasmoDB:PRELSG_1026000"/>
<feature type="region of interest" description="Disordered" evidence="1">
    <location>
        <begin position="3134"/>
        <end position="3187"/>
    </location>
</feature>
<feature type="region of interest" description="Disordered" evidence="1">
    <location>
        <begin position="1971"/>
        <end position="1994"/>
    </location>
</feature>
<organism evidence="2 3">
    <name type="scientific">Plasmodium relictum</name>
    <dbReference type="NCBI Taxonomy" id="85471"/>
    <lineage>
        <taxon>Eukaryota</taxon>
        <taxon>Sar</taxon>
        <taxon>Alveolata</taxon>
        <taxon>Apicomplexa</taxon>
        <taxon>Aconoidasida</taxon>
        <taxon>Haemosporida</taxon>
        <taxon>Plasmodiidae</taxon>
        <taxon>Plasmodium</taxon>
        <taxon>Plasmodium (Haemamoeba)</taxon>
    </lineage>
</organism>
<feature type="region of interest" description="Disordered" evidence="1">
    <location>
        <begin position="542"/>
        <end position="570"/>
    </location>
</feature>
<dbReference type="Proteomes" id="UP000220158">
    <property type="component" value="Chromosome 10"/>
</dbReference>
<feature type="compositionally biased region" description="Basic and acidic residues" evidence="1">
    <location>
        <begin position="1024"/>
        <end position="1038"/>
    </location>
</feature>
<evidence type="ECO:0000313" key="3">
    <source>
        <dbReference type="Proteomes" id="UP000220158"/>
    </source>
</evidence>
<feature type="compositionally biased region" description="Basic and acidic residues" evidence="1">
    <location>
        <begin position="2550"/>
        <end position="2565"/>
    </location>
</feature>
<feature type="region of interest" description="Disordered" evidence="1">
    <location>
        <begin position="2548"/>
        <end position="2604"/>
    </location>
</feature>
<gene>
    <name evidence="2" type="ORF">PRELSG_1026000</name>
</gene>
<feature type="region of interest" description="Disordered" evidence="1">
    <location>
        <begin position="3568"/>
        <end position="3590"/>
    </location>
</feature>
<feature type="compositionally biased region" description="Basic residues" evidence="1">
    <location>
        <begin position="2590"/>
        <end position="2599"/>
    </location>
</feature>